<dbReference type="Proteomes" id="UP001157006">
    <property type="component" value="Chromosome 1S"/>
</dbReference>
<dbReference type="InterPro" id="IPR013103">
    <property type="entry name" value="RVT_2"/>
</dbReference>
<gene>
    <name evidence="2" type="ORF">VFH_I022560</name>
</gene>
<protein>
    <recommendedName>
        <fullName evidence="1">Reverse transcriptase Ty1/copia-type domain-containing protein</fullName>
    </recommendedName>
</protein>
<dbReference type="AlphaFoldDB" id="A0AAV0Z7J9"/>
<evidence type="ECO:0000313" key="2">
    <source>
        <dbReference type="EMBL" id="CAI8592097.1"/>
    </source>
</evidence>
<feature type="domain" description="Reverse transcriptase Ty1/copia-type" evidence="1">
    <location>
        <begin position="3"/>
        <end position="98"/>
    </location>
</feature>
<name>A0AAV0Z7J9_VICFA</name>
<dbReference type="Pfam" id="PF07727">
    <property type="entry name" value="RVT_2"/>
    <property type="match status" value="1"/>
</dbReference>
<evidence type="ECO:0000259" key="1">
    <source>
        <dbReference type="Pfam" id="PF07727"/>
    </source>
</evidence>
<accession>A0AAV0Z7J9</accession>
<sequence>MKRCQSDHTIFFNKNNCENILLVVYVNDIVITKSDSKGINKLKAFLQTKFQTKDLGVLKYFLGIEVTKEIFLSQGKCVLDLLSETDMMRSKTCETPMKPEVKLTVDVAFFFGSTKV</sequence>
<evidence type="ECO:0000313" key="3">
    <source>
        <dbReference type="Proteomes" id="UP001157006"/>
    </source>
</evidence>
<reference evidence="2 3" key="1">
    <citation type="submission" date="2023-01" db="EMBL/GenBank/DDBJ databases">
        <authorList>
            <person name="Kreplak J."/>
        </authorList>
    </citation>
    <scope>NUCLEOTIDE SEQUENCE [LARGE SCALE GENOMIC DNA]</scope>
</reference>
<proteinExistence type="predicted"/>
<keyword evidence="3" id="KW-1185">Reference proteome</keyword>
<dbReference type="EMBL" id="OX451735">
    <property type="protein sequence ID" value="CAI8592097.1"/>
    <property type="molecule type" value="Genomic_DNA"/>
</dbReference>
<organism evidence="2 3">
    <name type="scientific">Vicia faba</name>
    <name type="common">Broad bean</name>
    <name type="synonym">Faba vulgaris</name>
    <dbReference type="NCBI Taxonomy" id="3906"/>
    <lineage>
        <taxon>Eukaryota</taxon>
        <taxon>Viridiplantae</taxon>
        <taxon>Streptophyta</taxon>
        <taxon>Embryophyta</taxon>
        <taxon>Tracheophyta</taxon>
        <taxon>Spermatophyta</taxon>
        <taxon>Magnoliopsida</taxon>
        <taxon>eudicotyledons</taxon>
        <taxon>Gunneridae</taxon>
        <taxon>Pentapetalae</taxon>
        <taxon>rosids</taxon>
        <taxon>fabids</taxon>
        <taxon>Fabales</taxon>
        <taxon>Fabaceae</taxon>
        <taxon>Papilionoideae</taxon>
        <taxon>50 kb inversion clade</taxon>
        <taxon>NPAAA clade</taxon>
        <taxon>Hologalegina</taxon>
        <taxon>IRL clade</taxon>
        <taxon>Fabeae</taxon>
        <taxon>Vicia</taxon>
    </lineage>
</organism>